<evidence type="ECO:0000313" key="2">
    <source>
        <dbReference type="EMBL" id="KAK5633472.1"/>
    </source>
</evidence>
<dbReference type="EMBL" id="JAWHQM010000032">
    <property type="protein sequence ID" value="KAK5633472.1"/>
    <property type="molecule type" value="Genomic_DNA"/>
</dbReference>
<dbReference type="Proteomes" id="UP001305414">
    <property type="component" value="Unassembled WGS sequence"/>
</dbReference>
<keyword evidence="3" id="KW-1185">Reference proteome</keyword>
<organism evidence="2 3">
    <name type="scientific">Xylaria bambusicola</name>
    <dbReference type="NCBI Taxonomy" id="326684"/>
    <lineage>
        <taxon>Eukaryota</taxon>
        <taxon>Fungi</taxon>
        <taxon>Dikarya</taxon>
        <taxon>Ascomycota</taxon>
        <taxon>Pezizomycotina</taxon>
        <taxon>Sordariomycetes</taxon>
        <taxon>Xylariomycetidae</taxon>
        <taxon>Xylariales</taxon>
        <taxon>Xylariaceae</taxon>
        <taxon>Xylaria</taxon>
    </lineage>
</organism>
<dbReference type="AlphaFoldDB" id="A0AAN7Z8T5"/>
<feature type="region of interest" description="Disordered" evidence="1">
    <location>
        <begin position="56"/>
        <end position="76"/>
    </location>
</feature>
<sequence>MDPCPLRVQLFEILRDNAILADFKEVRASNSRNKVSYGLLRPIVDLSDKLNRIRRAAEERDSSADTTGSDLAQRMN</sequence>
<evidence type="ECO:0000313" key="3">
    <source>
        <dbReference type="Proteomes" id="UP001305414"/>
    </source>
</evidence>
<comment type="caution">
    <text evidence="2">The sequence shown here is derived from an EMBL/GenBank/DDBJ whole genome shotgun (WGS) entry which is preliminary data.</text>
</comment>
<evidence type="ECO:0000256" key="1">
    <source>
        <dbReference type="SAM" id="MobiDB-lite"/>
    </source>
</evidence>
<proteinExistence type="predicted"/>
<accession>A0AAN7Z8T5</accession>
<reference evidence="2 3" key="1">
    <citation type="submission" date="2023-10" db="EMBL/GenBank/DDBJ databases">
        <title>Draft genome sequence of Xylaria bambusicola isolate GMP-LS, the root and basal stem rot pathogen of sugarcane in Indonesia.</title>
        <authorList>
            <person name="Selvaraj P."/>
            <person name="Muralishankar V."/>
            <person name="Muruganantham S."/>
            <person name="Sp S."/>
            <person name="Haryani S."/>
            <person name="Lau K.J.X."/>
            <person name="Naqvi N.I."/>
        </authorList>
    </citation>
    <scope>NUCLEOTIDE SEQUENCE [LARGE SCALE GENOMIC DNA]</scope>
    <source>
        <strain evidence="2">GMP-LS</strain>
    </source>
</reference>
<name>A0AAN7Z8T5_9PEZI</name>
<feature type="compositionally biased region" description="Polar residues" evidence="1">
    <location>
        <begin position="64"/>
        <end position="76"/>
    </location>
</feature>
<protein>
    <submittedName>
        <fullName evidence="2">Uncharacterized protein</fullName>
    </submittedName>
</protein>
<gene>
    <name evidence="2" type="ORF">RRF57_009186</name>
</gene>